<proteinExistence type="predicted"/>
<gene>
    <name evidence="3" type="ORF">BBRV_LOCUS86103</name>
</gene>
<feature type="region of interest" description="Disordered" evidence="1">
    <location>
        <begin position="1"/>
        <end position="53"/>
    </location>
</feature>
<reference evidence="3" key="1">
    <citation type="submission" date="2020-07" db="EMBL/GenBank/DDBJ databases">
        <authorList>
            <person name="Ferguson B K."/>
        </authorList>
    </citation>
    <scope>NUCLEOTIDE SEQUENCE</scope>
    <source>
        <strain evidence="3">L06</strain>
    </source>
</reference>
<keyword evidence="2" id="KW-0812">Transmembrane</keyword>
<feature type="transmembrane region" description="Helical" evidence="2">
    <location>
        <begin position="132"/>
        <end position="151"/>
    </location>
</feature>
<dbReference type="EMBL" id="CADCXW020000294">
    <property type="protein sequence ID" value="CAD1566383.1"/>
    <property type="molecule type" value="Genomic_DNA"/>
</dbReference>
<protein>
    <submittedName>
        <fullName evidence="3">Uncharacterized protein</fullName>
    </submittedName>
</protein>
<sequence length="165" mass="18467">MVDDIRTDLRGQTGDETVHENQRPIDERRQVRDNRRVLRDGEGGSQGDIGGVTSGRNTTAIEVELVEYFRANQTKGIPTLSGRPDSSTDILDFENAVKRCYHRVSPFNANFVGAVLDQLEPPARAHLETSGICYYMVIVIFVFANLLAIAFRMDTNICQLYVNSS</sequence>
<evidence type="ECO:0000256" key="2">
    <source>
        <dbReference type="SAM" id="Phobius"/>
    </source>
</evidence>
<organism evidence="3">
    <name type="scientific">Bracon brevicornis</name>
    <dbReference type="NCBI Taxonomy" id="1563983"/>
    <lineage>
        <taxon>Eukaryota</taxon>
        <taxon>Metazoa</taxon>
        <taxon>Ecdysozoa</taxon>
        <taxon>Arthropoda</taxon>
        <taxon>Hexapoda</taxon>
        <taxon>Insecta</taxon>
        <taxon>Pterygota</taxon>
        <taxon>Neoptera</taxon>
        <taxon>Endopterygota</taxon>
        <taxon>Hymenoptera</taxon>
        <taxon>Apocrita</taxon>
        <taxon>Ichneumonoidea</taxon>
        <taxon>Braconidae</taxon>
        <taxon>Braconinae</taxon>
        <taxon>Bracon</taxon>
    </lineage>
</organism>
<keyword evidence="2" id="KW-1133">Transmembrane helix</keyword>
<name>A0A6V7KQS1_9HYME</name>
<evidence type="ECO:0000313" key="3">
    <source>
        <dbReference type="EMBL" id="CAD1566383.1"/>
    </source>
</evidence>
<dbReference type="AlphaFoldDB" id="A0A6V7KQS1"/>
<accession>A0A6V7KQS1</accession>
<keyword evidence="2" id="KW-0472">Membrane</keyword>
<evidence type="ECO:0000256" key="1">
    <source>
        <dbReference type="SAM" id="MobiDB-lite"/>
    </source>
</evidence>
<feature type="compositionally biased region" description="Basic and acidic residues" evidence="1">
    <location>
        <begin position="16"/>
        <end position="42"/>
    </location>
</feature>
<feature type="compositionally biased region" description="Gly residues" evidence="1">
    <location>
        <begin position="43"/>
        <end position="53"/>
    </location>
</feature>